<accession>A0AAN7C214</accession>
<dbReference type="EMBL" id="MU860515">
    <property type="protein sequence ID" value="KAK4233606.1"/>
    <property type="molecule type" value="Genomic_DNA"/>
</dbReference>
<reference evidence="3" key="1">
    <citation type="journal article" date="2023" name="Mol. Phylogenet. Evol.">
        <title>Genome-scale phylogeny and comparative genomics of the fungal order Sordariales.</title>
        <authorList>
            <person name="Hensen N."/>
            <person name="Bonometti L."/>
            <person name="Westerberg I."/>
            <person name="Brannstrom I.O."/>
            <person name="Guillou S."/>
            <person name="Cros-Aarteil S."/>
            <person name="Calhoun S."/>
            <person name="Haridas S."/>
            <person name="Kuo A."/>
            <person name="Mondo S."/>
            <person name="Pangilinan J."/>
            <person name="Riley R."/>
            <person name="LaButti K."/>
            <person name="Andreopoulos B."/>
            <person name="Lipzen A."/>
            <person name="Chen C."/>
            <person name="Yan M."/>
            <person name="Daum C."/>
            <person name="Ng V."/>
            <person name="Clum A."/>
            <person name="Steindorff A."/>
            <person name="Ohm R.A."/>
            <person name="Martin F."/>
            <person name="Silar P."/>
            <person name="Natvig D.O."/>
            <person name="Lalanne C."/>
            <person name="Gautier V."/>
            <person name="Ament-Velasquez S.L."/>
            <person name="Kruys A."/>
            <person name="Hutchinson M.I."/>
            <person name="Powell A.J."/>
            <person name="Barry K."/>
            <person name="Miller A.N."/>
            <person name="Grigoriev I.V."/>
            <person name="Debuchy R."/>
            <person name="Gladieux P."/>
            <person name="Hiltunen Thoren M."/>
            <person name="Johannesson H."/>
        </authorList>
    </citation>
    <scope>NUCLEOTIDE SEQUENCE</scope>
    <source>
        <strain evidence="3">CBS 532.94</strain>
    </source>
</reference>
<dbReference type="AlphaFoldDB" id="A0AAN7C214"/>
<feature type="domain" description="Alpha/beta hydrolase fold-3" evidence="2">
    <location>
        <begin position="61"/>
        <end position="271"/>
    </location>
</feature>
<sequence length="317" mass="34204">MAQYDSIEEVTALATMHPEFAQPLQDQTITIPMRDAYGNEARVFKPQIRSASRAPLVALVYGGGLMSGTNLQFAPIARAIAAELGAVVVTLSHRLAPECKFPQQSEDIWDNVQWLSQNAHTIGADPSAAFVLGGGSAGANLCAVTAHRAAREKLSPPLTGLWTAIPVFLAEQTAPLKNRPLHISLSQNADAPGFNTETVRFCLSTYGPDISSEATTPFNAMDTFPQMVPTYIQVAELDPLRDDGLVYARALRDHRVPTRVDVSPGVPHGFHVTFPNFDISQKFNRDTVAGFRWLLGLAAGQGGSQDDFSLEFAISSA</sequence>
<dbReference type="SUPFAM" id="SSF53474">
    <property type="entry name" value="alpha/beta-Hydrolases"/>
    <property type="match status" value="1"/>
</dbReference>
<evidence type="ECO:0000313" key="4">
    <source>
        <dbReference type="Proteomes" id="UP001303760"/>
    </source>
</evidence>
<keyword evidence="4" id="KW-1185">Reference proteome</keyword>
<dbReference type="Gene3D" id="3.40.50.1820">
    <property type="entry name" value="alpha/beta hydrolase"/>
    <property type="match status" value="1"/>
</dbReference>
<evidence type="ECO:0000313" key="3">
    <source>
        <dbReference type="EMBL" id="KAK4233606.1"/>
    </source>
</evidence>
<reference evidence="3" key="2">
    <citation type="submission" date="2023-05" db="EMBL/GenBank/DDBJ databases">
        <authorList>
            <consortium name="Lawrence Berkeley National Laboratory"/>
            <person name="Steindorff A."/>
            <person name="Hensen N."/>
            <person name="Bonometti L."/>
            <person name="Westerberg I."/>
            <person name="Brannstrom I.O."/>
            <person name="Guillou S."/>
            <person name="Cros-Aarteil S."/>
            <person name="Calhoun S."/>
            <person name="Haridas S."/>
            <person name="Kuo A."/>
            <person name="Mondo S."/>
            <person name="Pangilinan J."/>
            <person name="Riley R."/>
            <person name="Labutti K."/>
            <person name="Andreopoulos B."/>
            <person name="Lipzen A."/>
            <person name="Chen C."/>
            <person name="Yanf M."/>
            <person name="Daum C."/>
            <person name="Ng V."/>
            <person name="Clum A."/>
            <person name="Ohm R."/>
            <person name="Martin F."/>
            <person name="Silar P."/>
            <person name="Natvig D."/>
            <person name="Lalanne C."/>
            <person name="Gautier V."/>
            <person name="Ament-Velasquez S.L."/>
            <person name="Kruys A."/>
            <person name="Hutchinson M.I."/>
            <person name="Powell A.J."/>
            <person name="Barry K."/>
            <person name="Miller A.N."/>
            <person name="Grigoriev I.V."/>
            <person name="Debuchy R."/>
            <person name="Gladieux P."/>
            <person name="Thoren M.H."/>
            <person name="Johannesson H."/>
        </authorList>
    </citation>
    <scope>NUCLEOTIDE SEQUENCE</scope>
    <source>
        <strain evidence="3">CBS 532.94</strain>
    </source>
</reference>
<comment type="caution">
    <text evidence="3">The sequence shown here is derived from an EMBL/GenBank/DDBJ whole genome shotgun (WGS) entry which is preliminary data.</text>
</comment>
<dbReference type="InterPro" id="IPR029058">
    <property type="entry name" value="AB_hydrolase_fold"/>
</dbReference>
<keyword evidence="1" id="KW-0378">Hydrolase</keyword>
<evidence type="ECO:0000256" key="1">
    <source>
        <dbReference type="ARBA" id="ARBA00022801"/>
    </source>
</evidence>
<evidence type="ECO:0000259" key="2">
    <source>
        <dbReference type="Pfam" id="PF07859"/>
    </source>
</evidence>
<dbReference type="PANTHER" id="PTHR48081">
    <property type="entry name" value="AB HYDROLASE SUPERFAMILY PROTEIN C4A8.06C"/>
    <property type="match status" value="1"/>
</dbReference>
<dbReference type="InterPro" id="IPR013094">
    <property type="entry name" value="AB_hydrolase_3"/>
</dbReference>
<protein>
    <submittedName>
        <fullName evidence="3">Alpha/beta-hydrolase</fullName>
    </submittedName>
</protein>
<dbReference type="GO" id="GO:0016787">
    <property type="term" value="F:hydrolase activity"/>
    <property type="evidence" value="ECO:0007669"/>
    <property type="project" value="UniProtKB-KW"/>
</dbReference>
<dbReference type="InterPro" id="IPR050300">
    <property type="entry name" value="GDXG_lipolytic_enzyme"/>
</dbReference>
<proteinExistence type="predicted"/>
<name>A0AAN7C214_9PEZI</name>
<dbReference type="Proteomes" id="UP001303760">
    <property type="component" value="Unassembled WGS sequence"/>
</dbReference>
<dbReference type="Pfam" id="PF07859">
    <property type="entry name" value="Abhydrolase_3"/>
    <property type="match status" value="1"/>
</dbReference>
<gene>
    <name evidence="3" type="ORF">C8A03DRAFT_47891</name>
</gene>
<organism evidence="3 4">
    <name type="scientific">Achaetomium macrosporum</name>
    <dbReference type="NCBI Taxonomy" id="79813"/>
    <lineage>
        <taxon>Eukaryota</taxon>
        <taxon>Fungi</taxon>
        <taxon>Dikarya</taxon>
        <taxon>Ascomycota</taxon>
        <taxon>Pezizomycotina</taxon>
        <taxon>Sordariomycetes</taxon>
        <taxon>Sordariomycetidae</taxon>
        <taxon>Sordariales</taxon>
        <taxon>Chaetomiaceae</taxon>
        <taxon>Achaetomium</taxon>
    </lineage>
</organism>
<dbReference type="PANTHER" id="PTHR48081:SF8">
    <property type="entry name" value="ALPHA_BETA HYDROLASE FOLD-3 DOMAIN-CONTAINING PROTEIN-RELATED"/>
    <property type="match status" value="1"/>
</dbReference>